<dbReference type="Pfam" id="PF00756">
    <property type="entry name" value="Esterase"/>
    <property type="match status" value="1"/>
</dbReference>
<dbReference type="AlphaFoldDB" id="A0A0B4DCD5"/>
<protein>
    <recommendedName>
        <fullName evidence="3">Esterase</fullName>
    </recommendedName>
</protein>
<dbReference type="Gene3D" id="3.40.50.1820">
    <property type="entry name" value="alpha/beta hydrolase"/>
    <property type="match status" value="1"/>
</dbReference>
<dbReference type="STRING" id="363331.RM51_06445"/>
<dbReference type="InterPro" id="IPR050583">
    <property type="entry name" value="Mycobacterial_A85_antigen"/>
</dbReference>
<dbReference type="Proteomes" id="UP000031167">
    <property type="component" value="Unassembled WGS sequence"/>
</dbReference>
<evidence type="ECO:0008006" key="3">
    <source>
        <dbReference type="Google" id="ProtNLM"/>
    </source>
</evidence>
<comment type="caution">
    <text evidence="1">The sequence shown here is derived from an EMBL/GenBank/DDBJ whole genome shotgun (WGS) entry which is preliminary data.</text>
</comment>
<proteinExistence type="predicted"/>
<organism evidence="1 2">
    <name type="scientific">Chryseobacterium taiwanense</name>
    <dbReference type="NCBI Taxonomy" id="363331"/>
    <lineage>
        <taxon>Bacteria</taxon>
        <taxon>Pseudomonadati</taxon>
        <taxon>Bacteroidota</taxon>
        <taxon>Flavobacteriia</taxon>
        <taxon>Flavobacteriales</taxon>
        <taxon>Weeksellaceae</taxon>
        <taxon>Chryseobacterium group</taxon>
        <taxon>Chryseobacterium</taxon>
    </lineage>
</organism>
<name>A0A0B4DCD5_9FLAO</name>
<reference evidence="1 2" key="1">
    <citation type="submission" date="2014-12" db="EMBL/GenBank/DDBJ databases">
        <title>Genome sequencing of Chryseobacterium taiwanense TPW19.</title>
        <authorList>
            <person name="Tan P.W."/>
            <person name="Chan K.-G."/>
        </authorList>
    </citation>
    <scope>NUCLEOTIDE SEQUENCE [LARGE SCALE GENOMIC DNA]</scope>
    <source>
        <strain evidence="1 2">TPW19</strain>
    </source>
</reference>
<accession>A0A0B4DCD5</accession>
<dbReference type="OrthoDB" id="9784036at2"/>
<evidence type="ECO:0000313" key="1">
    <source>
        <dbReference type="EMBL" id="KIC64341.1"/>
    </source>
</evidence>
<dbReference type="SUPFAM" id="SSF53474">
    <property type="entry name" value="alpha/beta-Hydrolases"/>
    <property type="match status" value="1"/>
</dbReference>
<gene>
    <name evidence="1" type="ORF">RM51_06445</name>
</gene>
<dbReference type="RefSeq" id="WP_039366319.1">
    <property type="nucleotide sequence ID" value="NZ_JWTA01000004.1"/>
</dbReference>
<dbReference type="Gene3D" id="1.25.40.10">
    <property type="entry name" value="Tetratricopeptide repeat domain"/>
    <property type="match status" value="1"/>
</dbReference>
<dbReference type="EMBL" id="JWTA01000004">
    <property type="protein sequence ID" value="KIC64341.1"/>
    <property type="molecule type" value="Genomic_DNA"/>
</dbReference>
<dbReference type="PANTHER" id="PTHR48098">
    <property type="entry name" value="ENTEROCHELIN ESTERASE-RELATED"/>
    <property type="match status" value="1"/>
</dbReference>
<dbReference type="InterPro" id="IPR011990">
    <property type="entry name" value="TPR-like_helical_dom_sf"/>
</dbReference>
<dbReference type="InterPro" id="IPR000801">
    <property type="entry name" value="Esterase-like"/>
</dbReference>
<dbReference type="SUPFAM" id="SSF48452">
    <property type="entry name" value="TPR-like"/>
    <property type="match status" value="1"/>
</dbReference>
<dbReference type="InterPro" id="IPR029058">
    <property type="entry name" value="AB_hydrolase_fold"/>
</dbReference>
<evidence type="ECO:0000313" key="2">
    <source>
        <dbReference type="Proteomes" id="UP000031167"/>
    </source>
</evidence>
<keyword evidence="2" id="KW-1185">Reference proteome</keyword>
<sequence>MVKKQYLLLLVFTLLNTFLFSQNYERYRKLKDTIISSKYLGFAKKISITVPIEWQNDVNNTFPLIIVFDKQNQRSHNYIINTIDYLTSNEQIPSSVIISVESEQRYRYIETQQKISDANGHALENEEFIFDELIPLAEKDYKASKYRMLIGHSRYGYFTTSLFSSRINDLNAVISMSPFFFQQNTDLTNSIIKLNGLSFRAKKYYRFGIGNDYPEDFAKMDSVITQKINNPFLNMKGYRFKEADHNATPGLLINTALYEIFEDWSAIQAKYISNQQKDVGIKSSLDKEIVSNYGAKLNFSIGILNGKGWYFYNEKQYEKAIQAWKILINSYPNFSQGYLQIIQAQIQLKQNYLNTVNDFKKSLSNSTLYTDVQKKELQDELKEILK</sequence>
<dbReference type="PANTHER" id="PTHR48098:SF6">
    <property type="entry name" value="FERRI-BACILLIBACTIN ESTERASE BESA"/>
    <property type="match status" value="1"/>
</dbReference>